<dbReference type="AlphaFoldDB" id="A0A410MG60"/>
<dbReference type="InterPro" id="IPR036034">
    <property type="entry name" value="PDZ_sf"/>
</dbReference>
<dbReference type="Gene3D" id="2.30.42.10">
    <property type="match status" value="1"/>
</dbReference>
<sequence>MVLSFPFLLMAAVIIIMFSLSGKLNWYSPAYTLGGAYLVLLLLPYIPGEWQDSPWMTTLQETPLAAIAALLGFFMLVEAILMLKTPPTQTFPERTKGSRGMWIGQHRGRKMAIVPFFALVPGGSIEPFADWWPLFSIAGESYGLILVPFLLGWEWVVRGQAPEQAAKTLGRHTFLLALLVLALSIGSFFIEILSLAAVVVSLLGREMIHILHRMREEKPPFFSSNPKGVRILGVIPGSPASQMGMIPGELIERVNGMTVRSETQFYEALQQTGAFNKIEVRDEWGENRYLQRAMYEGEHYELGLVFVEPPTHEASVGFF</sequence>
<feature type="transmembrane region" description="Helical" evidence="1">
    <location>
        <begin position="66"/>
        <end position="87"/>
    </location>
</feature>
<proteinExistence type="predicted"/>
<dbReference type="SUPFAM" id="SSF50156">
    <property type="entry name" value="PDZ domain-like"/>
    <property type="match status" value="1"/>
</dbReference>
<evidence type="ECO:0000313" key="4">
    <source>
        <dbReference type="Proteomes" id="UP000287756"/>
    </source>
</evidence>
<keyword evidence="1" id="KW-0472">Membrane</keyword>
<dbReference type="KEGG" id="hli:HLI_16670"/>
<evidence type="ECO:0000259" key="2">
    <source>
        <dbReference type="Pfam" id="PF17820"/>
    </source>
</evidence>
<feature type="domain" description="PDZ" evidence="2">
    <location>
        <begin position="231"/>
        <end position="274"/>
    </location>
</feature>
<feature type="transmembrane region" description="Helical" evidence="1">
    <location>
        <begin position="6"/>
        <end position="22"/>
    </location>
</feature>
<dbReference type="Pfam" id="PF17820">
    <property type="entry name" value="PDZ_6"/>
    <property type="match status" value="1"/>
</dbReference>
<gene>
    <name evidence="3" type="ORF">HLI_16670</name>
</gene>
<dbReference type="Proteomes" id="UP000287756">
    <property type="component" value="Chromosome"/>
</dbReference>
<organism evidence="3 4">
    <name type="scientific">Halobacillus litoralis</name>
    <dbReference type="NCBI Taxonomy" id="45668"/>
    <lineage>
        <taxon>Bacteria</taxon>
        <taxon>Bacillati</taxon>
        <taxon>Bacillota</taxon>
        <taxon>Bacilli</taxon>
        <taxon>Bacillales</taxon>
        <taxon>Bacillaceae</taxon>
        <taxon>Halobacillus</taxon>
    </lineage>
</organism>
<evidence type="ECO:0000256" key="1">
    <source>
        <dbReference type="SAM" id="Phobius"/>
    </source>
</evidence>
<protein>
    <submittedName>
        <fullName evidence="3">PDZ domain-containing protein</fullName>
    </submittedName>
</protein>
<keyword evidence="1" id="KW-0812">Transmembrane</keyword>
<feature type="transmembrane region" description="Helical" evidence="1">
    <location>
        <begin position="174"/>
        <end position="203"/>
    </location>
</feature>
<reference evidence="3 4" key="1">
    <citation type="submission" date="2018-01" db="EMBL/GenBank/DDBJ databases">
        <title>The whole genome sequencing and assembly of Halobacillus litoralis ERB031 strain.</title>
        <authorList>
            <person name="Lee S.-J."/>
            <person name="Park M.-K."/>
            <person name="Kim J.-Y."/>
            <person name="Lee Y.-J."/>
            <person name="Yi H."/>
            <person name="Bahn Y.-S."/>
            <person name="Kim J.F."/>
            <person name="Lee D.-W."/>
        </authorList>
    </citation>
    <scope>NUCLEOTIDE SEQUENCE [LARGE SCALE GENOMIC DNA]</scope>
    <source>
        <strain evidence="3 4">ERB 031</strain>
    </source>
</reference>
<dbReference type="InterPro" id="IPR041489">
    <property type="entry name" value="PDZ_6"/>
</dbReference>
<accession>A0A410MG60</accession>
<feature type="transmembrane region" description="Helical" evidence="1">
    <location>
        <begin position="131"/>
        <end position="153"/>
    </location>
</feature>
<evidence type="ECO:0000313" key="3">
    <source>
        <dbReference type="EMBL" id="QAS53719.1"/>
    </source>
</evidence>
<feature type="transmembrane region" description="Helical" evidence="1">
    <location>
        <begin position="29"/>
        <end position="46"/>
    </location>
</feature>
<keyword evidence="1" id="KW-1133">Transmembrane helix</keyword>
<name>A0A410MG60_9BACI</name>
<dbReference type="EMBL" id="CP026118">
    <property type="protein sequence ID" value="QAS53719.1"/>
    <property type="molecule type" value="Genomic_DNA"/>
</dbReference>